<keyword evidence="2" id="KW-1185">Reference proteome</keyword>
<dbReference type="AlphaFoldDB" id="A0A841PP49"/>
<gene>
    <name evidence="1" type="ORF">HNQ71_004587</name>
</gene>
<dbReference type="Gene3D" id="3.90.1720.10">
    <property type="entry name" value="endopeptidase domain like (from Nostoc punctiforme)"/>
    <property type="match status" value="1"/>
</dbReference>
<organism evidence="1 2">
    <name type="scientific">Mesorhizobium sangaii</name>
    <dbReference type="NCBI Taxonomy" id="505389"/>
    <lineage>
        <taxon>Bacteria</taxon>
        <taxon>Pseudomonadati</taxon>
        <taxon>Pseudomonadota</taxon>
        <taxon>Alphaproteobacteria</taxon>
        <taxon>Hyphomicrobiales</taxon>
        <taxon>Phyllobacteriaceae</taxon>
        <taxon>Mesorhizobium</taxon>
    </lineage>
</organism>
<dbReference type="Proteomes" id="UP000556329">
    <property type="component" value="Unassembled WGS sequence"/>
</dbReference>
<protein>
    <recommendedName>
        <fullName evidence="3">CHAP domain-containing protein</fullName>
    </recommendedName>
</protein>
<comment type="caution">
    <text evidence="1">The sequence shown here is derived from an EMBL/GenBank/DDBJ whole genome shotgun (WGS) entry which is preliminary data.</text>
</comment>
<evidence type="ECO:0000313" key="2">
    <source>
        <dbReference type="Proteomes" id="UP000556329"/>
    </source>
</evidence>
<accession>A0A841PP49</accession>
<name>A0A841PP49_9HYPH</name>
<proteinExistence type="predicted"/>
<sequence length="124" mass="13687">MPWDKNKAISFARDRAGAGGSHGKSHCAKSVREAIERGGITLVPTGDAKDYGRNLTNAGFAETNTTMPIAGDVVVIQGIDGHLSGHMAIYDGRIWISDFIQNESLYPNRAYRQIKPKYKIYRHP</sequence>
<evidence type="ECO:0000313" key="1">
    <source>
        <dbReference type="EMBL" id="MBB6411899.1"/>
    </source>
</evidence>
<reference evidence="1 2" key="1">
    <citation type="submission" date="2020-08" db="EMBL/GenBank/DDBJ databases">
        <title>Genomic Encyclopedia of Type Strains, Phase IV (KMG-IV): sequencing the most valuable type-strain genomes for metagenomic binning, comparative biology and taxonomic classification.</title>
        <authorList>
            <person name="Goeker M."/>
        </authorList>
    </citation>
    <scope>NUCLEOTIDE SEQUENCE [LARGE SCALE GENOMIC DNA]</scope>
    <source>
        <strain evidence="1 2">DSM 100039</strain>
    </source>
</reference>
<evidence type="ECO:0008006" key="3">
    <source>
        <dbReference type="Google" id="ProtNLM"/>
    </source>
</evidence>
<dbReference type="RefSeq" id="WP_184874781.1">
    <property type="nucleotide sequence ID" value="NZ_JACHEF010000004.1"/>
</dbReference>
<dbReference type="EMBL" id="JACHEF010000004">
    <property type="protein sequence ID" value="MBB6411899.1"/>
    <property type="molecule type" value="Genomic_DNA"/>
</dbReference>